<dbReference type="InterPro" id="IPR048254">
    <property type="entry name" value="CDP_ALCOHOL_P_TRANSF_CS"/>
</dbReference>
<dbReference type="AlphaFoldDB" id="A0A381PBG0"/>
<dbReference type="GO" id="GO:0016780">
    <property type="term" value="F:phosphotransferase activity, for other substituted phosphate groups"/>
    <property type="evidence" value="ECO:0007669"/>
    <property type="project" value="InterPro"/>
</dbReference>
<keyword evidence="2" id="KW-0812">Transmembrane</keyword>
<dbReference type="InterPro" id="IPR000462">
    <property type="entry name" value="CDP-OH_P_trans"/>
</dbReference>
<dbReference type="Gene3D" id="1.20.120.1760">
    <property type="match status" value="1"/>
</dbReference>
<keyword evidence="2" id="KW-0472">Membrane</keyword>
<organism evidence="3">
    <name type="scientific">marine metagenome</name>
    <dbReference type="NCBI Taxonomy" id="408172"/>
    <lineage>
        <taxon>unclassified sequences</taxon>
        <taxon>metagenomes</taxon>
        <taxon>ecological metagenomes</taxon>
    </lineage>
</organism>
<feature type="transmembrane region" description="Helical" evidence="2">
    <location>
        <begin position="148"/>
        <end position="165"/>
    </location>
</feature>
<feature type="transmembrane region" description="Helical" evidence="2">
    <location>
        <begin position="85"/>
        <end position="106"/>
    </location>
</feature>
<gene>
    <name evidence="3" type="ORF">METZ01_LOCUS16501</name>
</gene>
<dbReference type="InterPro" id="IPR043130">
    <property type="entry name" value="CDP-OH_PTrfase_TM_dom"/>
</dbReference>
<keyword evidence="2" id="KW-1133">Transmembrane helix</keyword>
<dbReference type="Pfam" id="PF01066">
    <property type="entry name" value="CDP-OH_P_transf"/>
    <property type="match status" value="1"/>
</dbReference>
<dbReference type="EMBL" id="UINC01000921">
    <property type="protein sequence ID" value="SUZ63647.1"/>
    <property type="molecule type" value="Genomic_DNA"/>
</dbReference>
<feature type="transmembrane region" description="Helical" evidence="2">
    <location>
        <begin position="30"/>
        <end position="49"/>
    </location>
</feature>
<reference evidence="3" key="1">
    <citation type="submission" date="2018-05" db="EMBL/GenBank/DDBJ databases">
        <authorList>
            <person name="Lanie J.A."/>
            <person name="Ng W.-L."/>
            <person name="Kazmierczak K.M."/>
            <person name="Andrzejewski T.M."/>
            <person name="Davidsen T.M."/>
            <person name="Wayne K.J."/>
            <person name="Tettelin H."/>
            <person name="Glass J.I."/>
            <person name="Rusch D."/>
            <person name="Podicherti R."/>
            <person name="Tsui H.-C.T."/>
            <person name="Winkler M.E."/>
        </authorList>
    </citation>
    <scope>NUCLEOTIDE SEQUENCE</scope>
</reference>
<accession>A0A381PBG0</accession>
<dbReference type="GO" id="GO:0008654">
    <property type="term" value="P:phospholipid biosynthetic process"/>
    <property type="evidence" value="ECO:0007669"/>
    <property type="project" value="InterPro"/>
</dbReference>
<proteinExistence type="predicted"/>
<evidence type="ECO:0000256" key="1">
    <source>
        <dbReference type="ARBA" id="ARBA00022679"/>
    </source>
</evidence>
<sequence length="211" mass="23345">MAAALFDALDGPMARALKVTTPFGTEFDSIADVVSFCTAPAVLIYFSFVQDLHPLLAAAVSFVPLFAGAFRLARFNQDSTETPSAFYSGLPSTAFAITLSSFVIFNNRLLGITGDPKIALPLVLLLSLLMVSHLAYPKLTYIGKGWHSRIRVIFFLLSLAALTWWRGLVLFPLTMMYVVGGFIRLLIHHDDTEPRPRLMWIGRKGRGRHGQ</sequence>
<dbReference type="GO" id="GO:0016020">
    <property type="term" value="C:membrane"/>
    <property type="evidence" value="ECO:0007669"/>
    <property type="project" value="InterPro"/>
</dbReference>
<name>A0A381PBG0_9ZZZZ</name>
<feature type="transmembrane region" description="Helical" evidence="2">
    <location>
        <begin position="118"/>
        <end position="136"/>
    </location>
</feature>
<evidence type="ECO:0000256" key="2">
    <source>
        <dbReference type="SAM" id="Phobius"/>
    </source>
</evidence>
<evidence type="ECO:0008006" key="4">
    <source>
        <dbReference type="Google" id="ProtNLM"/>
    </source>
</evidence>
<dbReference type="PROSITE" id="PS00379">
    <property type="entry name" value="CDP_ALCOHOL_P_TRANSF"/>
    <property type="match status" value="1"/>
</dbReference>
<evidence type="ECO:0000313" key="3">
    <source>
        <dbReference type="EMBL" id="SUZ63647.1"/>
    </source>
</evidence>
<feature type="transmembrane region" description="Helical" evidence="2">
    <location>
        <begin position="55"/>
        <end position="73"/>
    </location>
</feature>
<keyword evidence="1" id="KW-0808">Transferase</keyword>
<protein>
    <recommendedName>
        <fullName evidence="4">CDP-diacylglycerol--serine O-phosphatidyltransferase</fullName>
    </recommendedName>
</protein>